<dbReference type="GO" id="GO:0006656">
    <property type="term" value="P:phosphatidylcholine biosynthetic process"/>
    <property type="evidence" value="ECO:0007669"/>
    <property type="project" value="TreeGrafter"/>
</dbReference>
<evidence type="ECO:0000313" key="2">
    <source>
        <dbReference type="EMBL" id="SAL95292.1"/>
    </source>
</evidence>
<proteinExistence type="predicted"/>
<dbReference type="PANTHER" id="PTHR32138">
    <property type="entry name" value="PHOSPHATIDYLETHANOLAMINE N-METHYLTRANSFERASE"/>
    <property type="match status" value="1"/>
</dbReference>
<dbReference type="OrthoDB" id="4583at2759"/>
<dbReference type="PANTHER" id="PTHR32138:SF0">
    <property type="entry name" value="PHOSPHATIDYLETHANOLAMINE N-METHYLTRANSFERASE"/>
    <property type="match status" value="1"/>
</dbReference>
<sequence length="161" mass="19337">MARYILLGFYIFWRLSYNLGLGVLLKYQSDTGGLVEWCRHHRLFDTSSATKENEKHRQSWASWLKRQLSIKMDSDYQFDKVPVEYNSWLLFRQLVDLILMNDFTCYFFFVLSWFNSSTSSTSYYFMLGDLLRWAGGLFLILFNIWVKLDAHRVVKDFAWCK</sequence>
<feature type="transmembrane region" description="Helical" evidence="1">
    <location>
        <begin position="94"/>
        <end position="114"/>
    </location>
</feature>
<gene>
    <name evidence="2" type="primary">ABSGL_00610.1 scaffold 832</name>
</gene>
<evidence type="ECO:0000313" key="3">
    <source>
        <dbReference type="Proteomes" id="UP000078561"/>
    </source>
</evidence>
<dbReference type="EMBL" id="LT550270">
    <property type="protein sequence ID" value="SAL95292.1"/>
    <property type="molecule type" value="Genomic_DNA"/>
</dbReference>
<keyword evidence="1" id="KW-0472">Membrane</keyword>
<dbReference type="AlphaFoldDB" id="A0A163ITU1"/>
<dbReference type="GO" id="GO:0004608">
    <property type="term" value="F:phosphatidylethanolamine N-methyltransferase activity"/>
    <property type="evidence" value="ECO:0007669"/>
    <property type="project" value="TreeGrafter"/>
</dbReference>
<accession>A0A163ITU1</accession>
<dbReference type="InParanoid" id="A0A163ITU1"/>
<reference evidence="2" key="1">
    <citation type="submission" date="2016-04" db="EMBL/GenBank/DDBJ databases">
        <authorList>
            <person name="Evans L.H."/>
            <person name="Alamgir A."/>
            <person name="Owens N."/>
            <person name="Weber N.D."/>
            <person name="Virtaneva K."/>
            <person name="Barbian K."/>
            <person name="Babar A."/>
            <person name="Rosenke K."/>
        </authorList>
    </citation>
    <scope>NUCLEOTIDE SEQUENCE [LARGE SCALE GENOMIC DNA]</scope>
    <source>
        <strain evidence="2">CBS 101.48</strain>
    </source>
</reference>
<organism evidence="2">
    <name type="scientific">Absidia glauca</name>
    <name type="common">Pin mould</name>
    <dbReference type="NCBI Taxonomy" id="4829"/>
    <lineage>
        <taxon>Eukaryota</taxon>
        <taxon>Fungi</taxon>
        <taxon>Fungi incertae sedis</taxon>
        <taxon>Mucoromycota</taxon>
        <taxon>Mucoromycotina</taxon>
        <taxon>Mucoromycetes</taxon>
        <taxon>Mucorales</taxon>
        <taxon>Cunninghamellaceae</taxon>
        <taxon>Absidia</taxon>
    </lineage>
</organism>
<evidence type="ECO:0000256" key="1">
    <source>
        <dbReference type="SAM" id="Phobius"/>
    </source>
</evidence>
<feature type="transmembrane region" description="Helical" evidence="1">
    <location>
        <begin position="130"/>
        <end position="146"/>
    </location>
</feature>
<dbReference type="STRING" id="4829.A0A163ITU1"/>
<keyword evidence="1" id="KW-0812">Transmembrane</keyword>
<protein>
    <submittedName>
        <fullName evidence="2">Uncharacterized protein</fullName>
    </submittedName>
</protein>
<keyword evidence="3" id="KW-1185">Reference proteome</keyword>
<dbReference type="Proteomes" id="UP000078561">
    <property type="component" value="Unassembled WGS sequence"/>
</dbReference>
<keyword evidence="1" id="KW-1133">Transmembrane helix</keyword>
<name>A0A163ITU1_ABSGL</name>